<dbReference type="KEGG" id="gog:C1280_21240"/>
<sequence>MSDVSVVAPKKLIEVALPLDAINAASTGEVGPPPALHLLCALRPLAPARAVIFAQPVNGPKDLWRAKNPRTEPSRSKMVGSRRPAGNIFRTTGMVLVGLHARQQRSDLGSRPWNWMSHSVRQCARRSAPVMAASSRHTAGRLIPLARICVPAYTAKKTG</sequence>
<feature type="region of interest" description="Disordered" evidence="1">
    <location>
        <begin position="63"/>
        <end position="84"/>
    </location>
</feature>
<dbReference type="OrthoDB" id="9800801at2"/>
<gene>
    <name evidence="3" type="ORF">C1280_21240</name>
</gene>
<keyword evidence="4" id="KW-1185">Reference proteome</keyword>
<evidence type="ECO:0000313" key="3">
    <source>
        <dbReference type="EMBL" id="AWM39260.1"/>
    </source>
</evidence>
<dbReference type="Pfam" id="PF06634">
    <property type="entry name" value="DUF1156"/>
    <property type="match status" value="1"/>
</dbReference>
<name>A0A2Z3HDB0_9BACT</name>
<evidence type="ECO:0000256" key="1">
    <source>
        <dbReference type="SAM" id="MobiDB-lite"/>
    </source>
</evidence>
<evidence type="ECO:0000259" key="2">
    <source>
        <dbReference type="Pfam" id="PF06634"/>
    </source>
</evidence>
<dbReference type="Proteomes" id="UP000245802">
    <property type="component" value="Chromosome"/>
</dbReference>
<accession>A0A2Z3HDB0</accession>
<dbReference type="InterPro" id="IPR009537">
    <property type="entry name" value="DUF1156"/>
</dbReference>
<feature type="compositionally biased region" description="Basic and acidic residues" evidence="1">
    <location>
        <begin position="63"/>
        <end position="75"/>
    </location>
</feature>
<dbReference type="EMBL" id="CP025958">
    <property type="protein sequence ID" value="AWM39260.1"/>
    <property type="molecule type" value="Genomic_DNA"/>
</dbReference>
<dbReference type="AlphaFoldDB" id="A0A2Z3HDB0"/>
<reference evidence="3 4" key="1">
    <citation type="submission" date="2018-01" db="EMBL/GenBank/DDBJ databases">
        <title>G. obscuriglobus.</title>
        <authorList>
            <person name="Franke J."/>
            <person name="Blomberg W."/>
            <person name="Selmecki A."/>
        </authorList>
    </citation>
    <scope>NUCLEOTIDE SEQUENCE [LARGE SCALE GENOMIC DNA]</scope>
    <source>
        <strain evidence="3 4">DSM 5831</strain>
    </source>
</reference>
<proteinExistence type="predicted"/>
<feature type="domain" description="DUF1156" evidence="2">
    <location>
        <begin position="16"/>
        <end position="74"/>
    </location>
</feature>
<organism evidence="3 4">
    <name type="scientific">Gemmata obscuriglobus</name>
    <dbReference type="NCBI Taxonomy" id="114"/>
    <lineage>
        <taxon>Bacteria</taxon>
        <taxon>Pseudomonadati</taxon>
        <taxon>Planctomycetota</taxon>
        <taxon>Planctomycetia</taxon>
        <taxon>Gemmatales</taxon>
        <taxon>Gemmataceae</taxon>
        <taxon>Gemmata</taxon>
    </lineage>
</organism>
<protein>
    <submittedName>
        <fullName evidence="3">DUF1156 domain-containing protein</fullName>
    </submittedName>
</protein>
<evidence type="ECO:0000313" key="4">
    <source>
        <dbReference type="Proteomes" id="UP000245802"/>
    </source>
</evidence>